<dbReference type="InterPro" id="IPR027417">
    <property type="entry name" value="P-loop_NTPase"/>
</dbReference>
<comment type="caution">
    <text evidence="3">The sequence shown here is derived from an EMBL/GenBank/DDBJ whole genome shotgun (WGS) entry which is preliminary data.</text>
</comment>
<name>A0A5J9UKV8_9POAL</name>
<organism evidence="3 4">
    <name type="scientific">Eragrostis curvula</name>
    <name type="common">weeping love grass</name>
    <dbReference type="NCBI Taxonomy" id="38414"/>
    <lineage>
        <taxon>Eukaryota</taxon>
        <taxon>Viridiplantae</taxon>
        <taxon>Streptophyta</taxon>
        <taxon>Embryophyta</taxon>
        <taxon>Tracheophyta</taxon>
        <taxon>Spermatophyta</taxon>
        <taxon>Magnoliopsida</taxon>
        <taxon>Liliopsida</taxon>
        <taxon>Poales</taxon>
        <taxon>Poaceae</taxon>
        <taxon>PACMAD clade</taxon>
        <taxon>Chloridoideae</taxon>
        <taxon>Eragrostideae</taxon>
        <taxon>Eragrostidinae</taxon>
        <taxon>Eragrostis</taxon>
    </lineage>
</organism>
<accession>A0A5J9UKV8</accession>
<feature type="domain" description="NB-ARC" evidence="2">
    <location>
        <begin position="217"/>
        <end position="317"/>
    </location>
</feature>
<dbReference type="Gramene" id="TVU24419">
    <property type="protein sequence ID" value="TVU24419"/>
    <property type="gene ID" value="EJB05_26853"/>
</dbReference>
<feature type="region of interest" description="Disordered" evidence="1">
    <location>
        <begin position="315"/>
        <end position="362"/>
    </location>
</feature>
<evidence type="ECO:0000259" key="2">
    <source>
        <dbReference type="Pfam" id="PF00931"/>
    </source>
</evidence>
<dbReference type="PANTHER" id="PTHR19338">
    <property type="entry name" value="TRANSLOCASE OF INNER MITOCHONDRIAL MEMBRANE 13 HOMOLOG"/>
    <property type="match status" value="1"/>
</dbReference>
<dbReference type="OrthoDB" id="1357022at2759"/>
<reference evidence="3 4" key="1">
    <citation type="journal article" date="2019" name="Sci. Rep.">
        <title>A high-quality genome of Eragrostis curvula grass provides insights into Poaceae evolution and supports new strategies to enhance forage quality.</title>
        <authorList>
            <person name="Carballo J."/>
            <person name="Santos B.A.C.M."/>
            <person name="Zappacosta D."/>
            <person name="Garbus I."/>
            <person name="Selva J.P."/>
            <person name="Gallo C.A."/>
            <person name="Diaz A."/>
            <person name="Albertini E."/>
            <person name="Caccamo M."/>
            <person name="Echenique V."/>
        </authorList>
    </citation>
    <scope>NUCLEOTIDE SEQUENCE [LARGE SCALE GENOMIC DNA]</scope>
    <source>
        <strain evidence="4">cv. Victoria</strain>
        <tissue evidence="3">Leaf</tissue>
    </source>
</reference>
<sequence length="561" mass="60770">MALEASMEDGEEITRAFEEEEKDMAAAAVASGFGDAGYTMSLLKEALKLLEQKNNMALPSNEEVNSLFKEVMQAMDPLPSRISALLKSGGPGRRVTTDGERRWLAIIEKELGALVQSLTLCPPQVSCGDHHHMVIWLHGLKELAGGIEDLLGQYHDSRTGALLRRVAQCCRAKPRFREDEIRIRAEELYHAAEDPCRHAVQFVISESRLATAAPHNRPIEKLLRWLTTAGKSLRIMSIVGPAGVGKTTLARVVYRRLQFQSRGHCCFLYHTSVESRFNIMSFLNDLSQQITGSNLPPQSVETEVAALMIREHLQDKRDGNSGPGFGYPAGTRSDGDGDGAGFSPMGGTRTRPELSQGRGGSKIPNRYLLNDARSLFRLDYSPRTGAHLQLISSLRAPIRLPHSSDDLAAEVAGISDEGARWALGIAAEVAGILALALALALAGKVAGVEPGAVAQRAVQKLAVAARGAPAGAGRRICRRLPTGVAAQRSTAPPPTGTRNPPRYPTGTGTGRDFHPRVRGRVRIFTRCTYRGGYGFALPAPNPPPCHPYSLGYSWPMSPPNF</sequence>
<dbReference type="Gene3D" id="3.40.50.300">
    <property type="entry name" value="P-loop containing nucleotide triphosphate hydrolases"/>
    <property type="match status" value="1"/>
</dbReference>
<evidence type="ECO:0000256" key="1">
    <source>
        <dbReference type="SAM" id="MobiDB-lite"/>
    </source>
</evidence>
<protein>
    <recommendedName>
        <fullName evidence="2">NB-ARC domain-containing protein</fullName>
    </recommendedName>
</protein>
<feature type="region of interest" description="Disordered" evidence="1">
    <location>
        <begin position="483"/>
        <end position="515"/>
    </location>
</feature>
<dbReference type="Proteomes" id="UP000324897">
    <property type="component" value="Chromosome 2"/>
</dbReference>
<dbReference type="EMBL" id="RWGY01000013">
    <property type="protein sequence ID" value="TVU24419.1"/>
    <property type="molecule type" value="Genomic_DNA"/>
</dbReference>
<dbReference type="InterPro" id="IPR002182">
    <property type="entry name" value="NB-ARC"/>
</dbReference>
<evidence type="ECO:0000313" key="4">
    <source>
        <dbReference type="Proteomes" id="UP000324897"/>
    </source>
</evidence>
<feature type="non-terminal residue" evidence="3">
    <location>
        <position position="1"/>
    </location>
</feature>
<dbReference type="PANTHER" id="PTHR19338:SF73">
    <property type="entry name" value="DISEASE RESISTANCE PROTEIN RGA2-LIKE"/>
    <property type="match status" value="1"/>
</dbReference>
<evidence type="ECO:0000313" key="3">
    <source>
        <dbReference type="EMBL" id="TVU24419.1"/>
    </source>
</evidence>
<dbReference type="AlphaFoldDB" id="A0A5J9UKV8"/>
<gene>
    <name evidence="3" type="ORF">EJB05_26853</name>
</gene>
<dbReference type="GO" id="GO:0043531">
    <property type="term" value="F:ADP binding"/>
    <property type="evidence" value="ECO:0007669"/>
    <property type="project" value="InterPro"/>
</dbReference>
<keyword evidence="4" id="KW-1185">Reference proteome</keyword>
<dbReference type="SUPFAM" id="SSF52540">
    <property type="entry name" value="P-loop containing nucleoside triphosphate hydrolases"/>
    <property type="match status" value="1"/>
</dbReference>
<dbReference type="Pfam" id="PF00931">
    <property type="entry name" value="NB-ARC"/>
    <property type="match status" value="1"/>
</dbReference>
<proteinExistence type="predicted"/>